<dbReference type="EMBL" id="LAZR01007465">
    <property type="protein sequence ID" value="KKM85089.1"/>
    <property type="molecule type" value="Genomic_DNA"/>
</dbReference>
<accession>A0A0F9KS70</accession>
<name>A0A0F9KS70_9ZZZZ</name>
<dbReference type="InterPro" id="IPR015943">
    <property type="entry name" value="WD40/YVTN_repeat-like_dom_sf"/>
</dbReference>
<dbReference type="PROSITE" id="PS51257">
    <property type="entry name" value="PROKAR_LIPOPROTEIN"/>
    <property type="match status" value="1"/>
</dbReference>
<gene>
    <name evidence="1" type="ORF">LCGC14_1292570</name>
</gene>
<evidence type="ECO:0008006" key="2">
    <source>
        <dbReference type="Google" id="ProtNLM"/>
    </source>
</evidence>
<dbReference type="Pfam" id="PF16819">
    <property type="entry name" value="DUF5074"/>
    <property type="match status" value="1"/>
</dbReference>
<organism evidence="1">
    <name type="scientific">marine sediment metagenome</name>
    <dbReference type="NCBI Taxonomy" id="412755"/>
    <lineage>
        <taxon>unclassified sequences</taxon>
        <taxon>metagenomes</taxon>
        <taxon>ecological metagenomes</taxon>
    </lineage>
</organism>
<dbReference type="SUPFAM" id="SSF63825">
    <property type="entry name" value="YWTD domain"/>
    <property type="match status" value="1"/>
</dbReference>
<protein>
    <recommendedName>
        <fullName evidence="2">Cell surface protein</fullName>
    </recommendedName>
</protein>
<sequence>MKIEKLLLMTLVASCLITSCSTDDGESNLPEMGADPLAYENGTLVLNEGNFGAGNASVSFISNDLTVIENSIFTTVNGIDAWGDTAQSMAFNGDVAYIVLNGSQKIEVVNRYTFESIASIGGPEQTDLLNPRYMAIANGKGYVTNWGDGTNPDDDFIAIINLETNTVEDKIEVEEGPERILVKDNTIYVALLGGYNFNNSIAIIDAASNTVVSSIEVADAPNSLQMDDEGYLWVLSGGKPAYTQDETAGQLDKIDTANNMVVETFTMAATEHPAYLSLDEDALYYSKAGSIFKMDVSSTALPTEAVITGTSFYNLTVNDGKLYGADAKDFSSNGVLDIYDLSDYSLIASKEVGINPSAIYFNDSSE</sequence>
<dbReference type="InterPro" id="IPR031815">
    <property type="entry name" value="DUF5074"/>
</dbReference>
<dbReference type="Gene3D" id="2.130.10.10">
    <property type="entry name" value="YVTN repeat-like/Quinoprotein amine dehydrogenase"/>
    <property type="match status" value="1"/>
</dbReference>
<evidence type="ECO:0000313" key="1">
    <source>
        <dbReference type="EMBL" id="KKM85089.1"/>
    </source>
</evidence>
<dbReference type="PANTHER" id="PTHR47197">
    <property type="entry name" value="PROTEIN NIRF"/>
    <property type="match status" value="1"/>
</dbReference>
<reference evidence="1" key="1">
    <citation type="journal article" date="2015" name="Nature">
        <title>Complex archaea that bridge the gap between prokaryotes and eukaryotes.</title>
        <authorList>
            <person name="Spang A."/>
            <person name="Saw J.H."/>
            <person name="Jorgensen S.L."/>
            <person name="Zaremba-Niedzwiedzka K."/>
            <person name="Martijn J."/>
            <person name="Lind A.E."/>
            <person name="van Eijk R."/>
            <person name="Schleper C."/>
            <person name="Guy L."/>
            <person name="Ettema T.J."/>
        </authorList>
    </citation>
    <scope>NUCLEOTIDE SEQUENCE</scope>
</reference>
<dbReference type="InterPro" id="IPR051200">
    <property type="entry name" value="Host-pathogen_enzymatic-act"/>
</dbReference>
<dbReference type="PANTHER" id="PTHR47197:SF3">
    <property type="entry name" value="DIHYDRO-HEME D1 DEHYDROGENASE"/>
    <property type="match status" value="1"/>
</dbReference>
<dbReference type="AlphaFoldDB" id="A0A0F9KS70"/>
<proteinExistence type="predicted"/>
<comment type="caution">
    <text evidence="1">The sequence shown here is derived from an EMBL/GenBank/DDBJ whole genome shotgun (WGS) entry which is preliminary data.</text>
</comment>